<protein>
    <submittedName>
        <fullName evidence="1">Uncharacterized protein</fullName>
    </submittedName>
</protein>
<dbReference type="AlphaFoldDB" id="A0AAD1ZQ11"/>
<sequence>MDRSIDDILRRRSISHGPVVDLWIDDILCEIDIFMEASKLAAEYLVTKAILPPNALSGKWQNGDWKNQMEDFMQIHMDSRTAVHSRLGTAAVDVGPGRRRYSDEYNLMGSKNSIRGMRTGSSKNHGSDWNLEFVRSAS</sequence>
<gene>
    <name evidence="1" type="ORF">FPE_LOCUS20949</name>
</gene>
<proteinExistence type="predicted"/>
<reference evidence="1" key="1">
    <citation type="submission" date="2023-05" db="EMBL/GenBank/DDBJ databases">
        <authorList>
            <person name="Huff M."/>
        </authorList>
    </citation>
    <scope>NUCLEOTIDE SEQUENCE</scope>
</reference>
<name>A0AAD1ZQ11_9LAMI</name>
<dbReference type="PANTHER" id="PTHR36056">
    <property type="entry name" value="PROTEIN, PUTATIVE-RELATED"/>
    <property type="match status" value="1"/>
</dbReference>
<evidence type="ECO:0000313" key="2">
    <source>
        <dbReference type="Proteomes" id="UP000834106"/>
    </source>
</evidence>
<dbReference type="EMBL" id="OU503047">
    <property type="protein sequence ID" value="CAI9773519.1"/>
    <property type="molecule type" value="Genomic_DNA"/>
</dbReference>
<dbReference type="InterPro" id="IPR040276">
    <property type="entry name" value="At4g26450-like"/>
</dbReference>
<dbReference type="Proteomes" id="UP000834106">
    <property type="component" value="Chromosome 12"/>
</dbReference>
<dbReference type="PANTHER" id="PTHR36056:SF1">
    <property type="entry name" value="PROTEIN, PUTATIVE-RELATED"/>
    <property type="match status" value="1"/>
</dbReference>
<organism evidence="1 2">
    <name type="scientific">Fraxinus pennsylvanica</name>
    <dbReference type="NCBI Taxonomy" id="56036"/>
    <lineage>
        <taxon>Eukaryota</taxon>
        <taxon>Viridiplantae</taxon>
        <taxon>Streptophyta</taxon>
        <taxon>Embryophyta</taxon>
        <taxon>Tracheophyta</taxon>
        <taxon>Spermatophyta</taxon>
        <taxon>Magnoliopsida</taxon>
        <taxon>eudicotyledons</taxon>
        <taxon>Gunneridae</taxon>
        <taxon>Pentapetalae</taxon>
        <taxon>asterids</taxon>
        <taxon>lamiids</taxon>
        <taxon>Lamiales</taxon>
        <taxon>Oleaceae</taxon>
        <taxon>Oleeae</taxon>
        <taxon>Fraxinus</taxon>
    </lineage>
</organism>
<evidence type="ECO:0000313" key="1">
    <source>
        <dbReference type="EMBL" id="CAI9773519.1"/>
    </source>
</evidence>
<accession>A0AAD1ZQ11</accession>
<keyword evidence="2" id="KW-1185">Reference proteome</keyword>